<dbReference type="PANTHER" id="PTHR43738">
    <property type="entry name" value="ABC TRANSPORTER, MEMBRANE PROTEIN"/>
    <property type="match status" value="1"/>
</dbReference>
<dbReference type="InterPro" id="IPR051125">
    <property type="entry name" value="ABC-4/HrtB_transporter"/>
</dbReference>
<feature type="transmembrane region" description="Helical" evidence="8">
    <location>
        <begin position="316"/>
        <end position="335"/>
    </location>
</feature>
<gene>
    <name evidence="11" type="ORF">P4R38_19430</name>
</gene>
<evidence type="ECO:0000256" key="6">
    <source>
        <dbReference type="ARBA" id="ARBA00023136"/>
    </source>
</evidence>
<evidence type="ECO:0000256" key="7">
    <source>
        <dbReference type="ARBA" id="ARBA00038076"/>
    </source>
</evidence>
<dbReference type="RefSeq" id="WP_277193629.1">
    <property type="nucleotide sequence ID" value="NZ_JAROAV010000055.1"/>
</dbReference>
<keyword evidence="12" id="KW-1185">Reference proteome</keyword>
<keyword evidence="4 8" id="KW-0812">Transmembrane</keyword>
<keyword evidence="3" id="KW-1003">Cell membrane</keyword>
<comment type="caution">
    <text evidence="11">The sequence shown here is derived from an EMBL/GenBank/DDBJ whole genome shotgun (WGS) entry which is preliminary data.</text>
</comment>
<evidence type="ECO:0000256" key="1">
    <source>
        <dbReference type="ARBA" id="ARBA00004651"/>
    </source>
</evidence>
<dbReference type="EMBL" id="JAROAV010000055">
    <property type="protein sequence ID" value="MDF8266428.1"/>
    <property type="molecule type" value="Genomic_DNA"/>
</dbReference>
<evidence type="ECO:0000256" key="3">
    <source>
        <dbReference type="ARBA" id="ARBA00022475"/>
    </source>
</evidence>
<evidence type="ECO:0000259" key="9">
    <source>
        <dbReference type="Pfam" id="PF02687"/>
    </source>
</evidence>
<protein>
    <submittedName>
        <fullName evidence="11">ABC transporter permease</fullName>
    </submittedName>
</protein>
<evidence type="ECO:0000256" key="5">
    <source>
        <dbReference type="ARBA" id="ARBA00022989"/>
    </source>
</evidence>
<comment type="subcellular location">
    <subcellularLocation>
        <location evidence="1">Cell membrane</location>
        <topology evidence="1">Multi-pass membrane protein</topology>
    </subcellularLocation>
</comment>
<sequence length="351" mass="35470">MFLAVRDLRFAKGRFALMGAVVGLISLLVVLLTGLTAGLSRQSISAITSLPGDRVAFSTPAAGESASYASSRLSPSARDTAARQPGVTDAASLTLAPGRVEAGGRQAAVTLFAAEPGSFVAPAGLSADRVAVGEDLARDQRLATGDTVRIGGRSYAVAEVVPDASYNHTPVVWAPPSALAGTAGGGSVLVLRTGSGFDRDGFEWAVGARVMTVGDSVSAVGSYTAENGSLTLMRVLLMAVSALVVGAFFTVWTIQRTPDLAVLKAIGARTGYLVRDALSQALVLLVVGGGLGTMLAAALGRLAARSVPFVVDASTTLVPLLMLVAVGLVGAAGALRRIATVDPITALGAAR</sequence>
<dbReference type="PANTHER" id="PTHR43738:SF1">
    <property type="entry name" value="HEMIN TRANSPORT SYSTEM PERMEASE PROTEIN HRTB-RELATED"/>
    <property type="match status" value="1"/>
</dbReference>
<name>A0ABT6CD36_9MICO</name>
<evidence type="ECO:0000256" key="2">
    <source>
        <dbReference type="ARBA" id="ARBA00022448"/>
    </source>
</evidence>
<dbReference type="Pfam" id="PF02687">
    <property type="entry name" value="FtsX"/>
    <property type="match status" value="1"/>
</dbReference>
<accession>A0ABT6CD36</accession>
<keyword evidence="2" id="KW-0813">Transport</keyword>
<dbReference type="InterPro" id="IPR003838">
    <property type="entry name" value="ABC3_permease_C"/>
</dbReference>
<comment type="similarity">
    <text evidence="7">Belongs to the ABC-4 integral membrane protein family.</text>
</comment>
<evidence type="ECO:0000256" key="8">
    <source>
        <dbReference type="SAM" id="Phobius"/>
    </source>
</evidence>
<organism evidence="11 12">
    <name type="scientific">Luteipulveratus flavus</name>
    <dbReference type="NCBI Taxonomy" id="3031728"/>
    <lineage>
        <taxon>Bacteria</taxon>
        <taxon>Bacillati</taxon>
        <taxon>Actinomycetota</taxon>
        <taxon>Actinomycetes</taxon>
        <taxon>Micrococcales</taxon>
        <taxon>Dermacoccaceae</taxon>
        <taxon>Luteipulveratus</taxon>
    </lineage>
</organism>
<feature type="domain" description="ABC3 transporter permease C-terminal" evidence="9">
    <location>
        <begin position="235"/>
        <end position="343"/>
    </location>
</feature>
<feature type="transmembrane region" description="Helical" evidence="8">
    <location>
        <begin position="235"/>
        <end position="254"/>
    </location>
</feature>
<evidence type="ECO:0000313" key="11">
    <source>
        <dbReference type="EMBL" id="MDF8266428.1"/>
    </source>
</evidence>
<dbReference type="Proteomes" id="UP001528912">
    <property type="component" value="Unassembled WGS sequence"/>
</dbReference>
<feature type="transmembrane region" description="Helical" evidence="8">
    <location>
        <begin position="15"/>
        <end position="39"/>
    </location>
</feature>
<dbReference type="InterPro" id="IPR025857">
    <property type="entry name" value="MacB_PCD"/>
</dbReference>
<keyword evidence="6 8" id="KW-0472">Membrane</keyword>
<feature type="domain" description="MacB-like periplasmic core" evidence="10">
    <location>
        <begin position="28"/>
        <end position="182"/>
    </location>
</feature>
<evidence type="ECO:0000259" key="10">
    <source>
        <dbReference type="Pfam" id="PF12704"/>
    </source>
</evidence>
<keyword evidence="5 8" id="KW-1133">Transmembrane helix</keyword>
<dbReference type="Pfam" id="PF12704">
    <property type="entry name" value="MacB_PCD"/>
    <property type="match status" value="1"/>
</dbReference>
<reference evidence="11 12" key="1">
    <citation type="submission" date="2023-03" db="EMBL/GenBank/DDBJ databases">
        <title>YIM 133296 draft genome.</title>
        <authorList>
            <person name="Xiong L."/>
        </authorList>
    </citation>
    <scope>NUCLEOTIDE SEQUENCE [LARGE SCALE GENOMIC DNA]</scope>
    <source>
        <strain evidence="11 12">YIM 133296</strain>
    </source>
</reference>
<evidence type="ECO:0000313" key="12">
    <source>
        <dbReference type="Proteomes" id="UP001528912"/>
    </source>
</evidence>
<feature type="transmembrane region" description="Helical" evidence="8">
    <location>
        <begin position="281"/>
        <end position="304"/>
    </location>
</feature>
<proteinExistence type="inferred from homology"/>
<evidence type="ECO:0000256" key="4">
    <source>
        <dbReference type="ARBA" id="ARBA00022692"/>
    </source>
</evidence>